<sequence length="816" mass="95003">MIFRQTGLKSNVLKVFDTDKTALETLASTNTPTISLSQDEEIKRYKANNMMYFISGDIKPNEDGTYIRNDSNLNSRDLIVIDIENTGLISQEIQDIIQERLESYKYLLYSTISHKQNNPRLRLVLEPSREILKDEYKPTIQHVIQLLNIKYDTSSCTWSQLQGLPIAVSDNEHIFIKHLDGEAYPVQEAVKKKKKTASYKVDKGVSIADEDYKEMFNRYLELDYENINTEDDNNYNRALGILLSLSRDVCYNIISEKVAYECSDLLANIGATPDEYKQGNLNKINHAIRSWESDSNFFENGQSYSMLQRFEIVGNEKDKNFLYYVRYKQNKPISSTGELHWRLFTTGEQWRVKNTKIDKDGNEKVLVMNFNIISSILKKHIPMKLTGETEDTSIIYCYNFSEGIYTGQEAYINRAIAKLEFRFDPRKYTQVYKFLKTQLPFLSRLEDKNIIAVNNGVFNNQTKQLEPFNPNYFITSKLATNYNIHAIENYEAIRKDYHDVDDWFLSIGNGDEDIVKLLWEVVNEAINPNHTREKMVILYGEGNNGKGTFQAMLTNLIGIENISTLTPQDFSGEFKLEMLLGKVCNIGDDISNKYLDDISILMSIITGDPIPINRKGKSVISARLKLLNIFSANRLPKIRNKSQGAYRRFLIIPFNADFNGKVQDRRIKEEYLKNEIVLEYILYKALHLNFEKFSTTKATDEMLEEYKEDNDYLYSFTKDWYAEKKLHEVERVPVPLIKDMYRCYLTVNYYDSKITSSFGKDLAVHLNNIYKEVGYKYKVERSKIRVEDRGKLVEYLSPVERQNMPDNLVHCIVKIQ</sequence>
<accession>A0A133ZXU8</accession>
<evidence type="ECO:0000313" key="6">
    <source>
        <dbReference type="Proteomes" id="UP000070355"/>
    </source>
</evidence>
<dbReference type="SUPFAM" id="SSF52540">
    <property type="entry name" value="P-loop containing nucleoside triphosphate hydrolases"/>
    <property type="match status" value="1"/>
</dbReference>
<keyword evidence="3" id="KW-0067">ATP-binding</keyword>
<dbReference type="GO" id="GO:0016787">
    <property type="term" value="F:hydrolase activity"/>
    <property type="evidence" value="ECO:0007669"/>
    <property type="project" value="UniProtKB-KW"/>
</dbReference>
<dbReference type="PROSITE" id="PS51206">
    <property type="entry name" value="SF3_HELICASE_1"/>
    <property type="match status" value="1"/>
</dbReference>
<dbReference type="GO" id="GO:0005524">
    <property type="term" value="F:ATP binding"/>
    <property type="evidence" value="ECO:0007669"/>
    <property type="project" value="UniProtKB-KW"/>
</dbReference>
<gene>
    <name evidence="5" type="ORF">HMPREF3186_00849</name>
</gene>
<dbReference type="EMBL" id="LSDC01000058">
    <property type="protein sequence ID" value="KXB60265.1"/>
    <property type="molecule type" value="Genomic_DNA"/>
</dbReference>
<proteinExistence type="predicted"/>
<dbReference type="Pfam" id="PF19263">
    <property type="entry name" value="DUF5906"/>
    <property type="match status" value="1"/>
</dbReference>
<evidence type="ECO:0000256" key="2">
    <source>
        <dbReference type="ARBA" id="ARBA00022801"/>
    </source>
</evidence>
<protein>
    <submittedName>
        <fullName evidence="5">Phage/plasmid primase, P4 family domain protein</fullName>
    </submittedName>
</protein>
<dbReference type="Pfam" id="PF08706">
    <property type="entry name" value="D5_N"/>
    <property type="match status" value="1"/>
</dbReference>
<organism evidence="5 6">
    <name type="scientific">Gemella haemolysans</name>
    <dbReference type="NCBI Taxonomy" id="1379"/>
    <lineage>
        <taxon>Bacteria</taxon>
        <taxon>Bacillati</taxon>
        <taxon>Bacillota</taxon>
        <taxon>Bacilli</taxon>
        <taxon>Bacillales</taxon>
        <taxon>Gemellaceae</taxon>
        <taxon>Gemella</taxon>
    </lineage>
</organism>
<dbReference type="InterPro" id="IPR014015">
    <property type="entry name" value="Helicase_SF3_DNA-vir"/>
</dbReference>
<evidence type="ECO:0000259" key="4">
    <source>
        <dbReference type="PROSITE" id="PS51206"/>
    </source>
</evidence>
<dbReference type="AlphaFoldDB" id="A0A133ZXU8"/>
<dbReference type="OrthoDB" id="9763644at2"/>
<dbReference type="Gene3D" id="3.40.50.300">
    <property type="entry name" value="P-loop containing nucleotide triphosphate hydrolases"/>
    <property type="match status" value="1"/>
</dbReference>
<dbReference type="InterPro" id="IPR027417">
    <property type="entry name" value="P-loop_NTPase"/>
</dbReference>
<dbReference type="InterPro" id="IPR006500">
    <property type="entry name" value="Helicase_put_C_phage/plasmid"/>
</dbReference>
<evidence type="ECO:0000256" key="1">
    <source>
        <dbReference type="ARBA" id="ARBA00022741"/>
    </source>
</evidence>
<evidence type="ECO:0000313" key="5">
    <source>
        <dbReference type="EMBL" id="KXB60265.1"/>
    </source>
</evidence>
<feature type="domain" description="SF3 helicase" evidence="4">
    <location>
        <begin position="513"/>
        <end position="667"/>
    </location>
</feature>
<dbReference type="SMART" id="SM00885">
    <property type="entry name" value="D5_N"/>
    <property type="match status" value="1"/>
</dbReference>
<dbReference type="STRING" id="1379.HMPREF3186_00849"/>
<dbReference type="InterPro" id="IPR014818">
    <property type="entry name" value="Phage/plasmid_primase_P4_C"/>
</dbReference>
<dbReference type="NCBIfam" id="TIGR01613">
    <property type="entry name" value="primase_Cterm"/>
    <property type="match status" value="1"/>
</dbReference>
<keyword evidence="2" id="KW-0378">Hydrolase</keyword>
<reference evidence="6" key="1">
    <citation type="submission" date="2016-01" db="EMBL/GenBank/DDBJ databases">
        <authorList>
            <person name="Mitreva M."/>
            <person name="Pepin K.H."/>
            <person name="Mihindukulasuriya K.A."/>
            <person name="Fulton R."/>
            <person name="Fronick C."/>
            <person name="O'Laughlin M."/>
            <person name="Miner T."/>
            <person name="Herter B."/>
            <person name="Rosa B.A."/>
            <person name="Cordes M."/>
            <person name="Tomlinson C."/>
            <person name="Wollam A."/>
            <person name="Palsikar V.B."/>
            <person name="Mardis E.R."/>
            <person name="Wilson R.K."/>
        </authorList>
    </citation>
    <scope>NUCLEOTIDE SEQUENCE [LARGE SCALE GENOMIC DNA]</scope>
    <source>
        <strain evidence="6">DNF01167</strain>
    </source>
</reference>
<dbReference type="PANTHER" id="PTHR35372">
    <property type="entry name" value="ATP BINDING PROTEIN-RELATED"/>
    <property type="match status" value="1"/>
</dbReference>
<dbReference type="PANTHER" id="PTHR35372:SF2">
    <property type="entry name" value="SF3 HELICASE DOMAIN-CONTAINING PROTEIN"/>
    <property type="match status" value="1"/>
</dbReference>
<evidence type="ECO:0000256" key="3">
    <source>
        <dbReference type="ARBA" id="ARBA00022840"/>
    </source>
</evidence>
<dbReference type="PATRIC" id="fig|1379.3.peg.831"/>
<dbReference type="RefSeq" id="WP_060914046.1">
    <property type="nucleotide sequence ID" value="NZ_KQ959954.1"/>
</dbReference>
<dbReference type="InterPro" id="IPR051620">
    <property type="entry name" value="ORF904-like_C"/>
</dbReference>
<comment type="caution">
    <text evidence="5">The sequence shown here is derived from an EMBL/GenBank/DDBJ whole genome shotgun (WGS) entry which is preliminary data.</text>
</comment>
<keyword evidence="1" id="KW-0547">Nucleotide-binding</keyword>
<dbReference type="Proteomes" id="UP000070355">
    <property type="component" value="Unassembled WGS sequence"/>
</dbReference>
<name>A0A133ZXU8_9BACL</name>
<dbReference type="InterPro" id="IPR045455">
    <property type="entry name" value="NrS-1_pol-like_helicase"/>
</dbReference>